<comment type="caution">
    <text evidence="3">The sequence shown here is derived from an EMBL/GenBank/DDBJ whole genome shotgun (WGS) entry which is preliminary data.</text>
</comment>
<name>A0ABN3MQ69_9ACTN</name>
<dbReference type="Gene3D" id="1.10.287.1060">
    <property type="entry name" value="ESAT-6-like"/>
    <property type="match status" value="1"/>
</dbReference>
<dbReference type="Proteomes" id="UP001501358">
    <property type="component" value="Unassembled WGS sequence"/>
</dbReference>
<dbReference type="SUPFAM" id="SSF140453">
    <property type="entry name" value="EsxAB dimer-like"/>
    <property type="match status" value="1"/>
</dbReference>
<evidence type="ECO:0008006" key="5">
    <source>
        <dbReference type="Google" id="ProtNLM"/>
    </source>
</evidence>
<feature type="coiled-coil region" evidence="1">
    <location>
        <begin position="161"/>
        <end position="188"/>
    </location>
</feature>
<accession>A0ABN3MQ69</accession>
<feature type="region of interest" description="Disordered" evidence="2">
    <location>
        <begin position="1"/>
        <end position="24"/>
    </location>
</feature>
<dbReference type="EMBL" id="BAAATA010000038">
    <property type="protein sequence ID" value="GAA2505479.1"/>
    <property type="molecule type" value="Genomic_DNA"/>
</dbReference>
<dbReference type="InterPro" id="IPR036689">
    <property type="entry name" value="ESAT-6-like_sf"/>
</dbReference>
<evidence type="ECO:0000313" key="4">
    <source>
        <dbReference type="Proteomes" id="UP001501358"/>
    </source>
</evidence>
<gene>
    <name evidence="3" type="ORF">GCM10010406_47670</name>
</gene>
<feature type="region of interest" description="Disordered" evidence="2">
    <location>
        <begin position="44"/>
        <end position="74"/>
    </location>
</feature>
<evidence type="ECO:0000313" key="3">
    <source>
        <dbReference type="EMBL" id="GAA2505479.1"/>
    </source>
</evidence>
<keyword evidence="4" id="KW-1185">Reference proteome</keyword>
<reference evidence="3 4" key="1">
    <citation type="journal article" date="2019" name="Int. J. Syst. Evol. Microbiol.">
        <title>The Global Catalogue of Microorganisms (GCM) 10K type strain sequencing project: providing services to taxonomists for standard genome sequencing and annotation.</title>
        <authorList>
            <consortium name="The Broad Institute Genomics Platform"/>
            <consortium name="The Broad Institute Genome Sequencing Center for Infectious Disease"/>
            <person name="Wu L."/>
            <person name="Ma J."/>
        </authorList>
    </citation>
    <scope>NUCLEOTIDE SEQUENCE [LARGE SCALE GENOMIC DNA]</scope>
    <source>
        <strain evidence="3 4">JCM 6307</strain>
    </source>
</reference>
<sequence length="193" mass="21499">MAGAFLTPYRTTDHRASGPASTAGPEALAVRALAVRAPPCGCREPADPHRRFGTRLPWRQRRGKDSPPASRPPQFRLTRRCREVHFVGDGFKTDIDQLDKFVSMLQQSVKDLDEARKALSHMRSDQIGTARLDKACDTFQERWSHGSEQMREMISTISEGVKENKKSYAEFEKNLADALKKVENASASGGGKN</sequence>
<evidence type="ECO:0000256" key="1">
    <source>
        <dbReference type="SAM" id="Coils"/>
    </source>
</evidence>
<keyword evidence="1" id="KW-0175">Coiled coil</keyword>
<protein>
    <recommendedName>
        <fullName evidence="5">WXG100 family type VII secretion target</fullName>
    </recommendedName>
</protein>
<organism evidence="3 4">
    <name type="scientific">Streptomyces thermolineatus</name>
    <dbReference type="NCBI Taxonomy" id="44033"/>
    <lineage>
        <taxon>Bacteria</taxon>
        <taxon>Bacillati</taxon>
        <taxon>Actinomycetota</taxon>
        <taxon>Actinomycetes</taxon>
        <taxon>Kitasatosporales</taxon>
        <taxon>Streptomycetaceae</taxon>
        <taxon>Streptomyces</taxon>
    </lineage>
</organism>
<evidence type="ECO:0000256" key="2">
    <source>
        <dbReference type="SAM" id="MobiDB-lite"/>
    </source>
</evidence>
<proteinExistence type="predicted"/>